<dbReference type="EMBL" id="JAGFNY010000002">
    <property type="protein sequence ID" value="MBW7569565.1"/>
    <property type="molecule type" value="Genomic_DNA"/>
</dbReference>
<dbReference type="CDD" id="cd13399">
    <property type="entry name" value="Slt35-like"/>
    <property type="match status" value="1"/>
</dbReference>
<dbReference type="PANTHER" id="PTHR30163">
    <property type="entry name" value="MEMBRANE-BOUND LYTIC MUREIN TRANSGLYCOSYLASE B"/>
    <property type="match status" value="1"/>
</dbReference>
<dbReference type="InterPro" id="IPR031304">
    <property type="entry name" value="SLT_2"/>
</dbReference>
<organism evidence="3 4">
    <name type="scientific">Succinivibrio faecicola</name>
    <dbReference type="NCBI Taxonomy" id="2820300"/>
    <lineage>
        <taxon>Bacteria</taxon>
        <taxon>Pseudomonadati</taxon>
        <taxon>Pseudomonadota</taxon>
        <taxon>Gammaproteobacteria</taxon>
        <taxon>Aeromonadales</taxon>
        <taxon>Succinivibrionaceae</taxon>
        <taxon>Succinivibrio</taxon>
    </lineage>
</organism>
<evidence type="ECO:0000259" key="2">
    <source>
        <dbReference type="Pfam" id="PF13406"/>
    </source>
</evidence>
<reference evidence="3 4" key="1">
    <citation type="submission" date="2021-03" db="EMBL/GenBank/DDBJ databases">
        <title>Succinivibrio sp. nov. isolated from feces of cow.</title>
        <authorList>
            <person name="Choi J.-Y."/>
        </authorList>
    </citation>
    <scope>NUCLEOTIDE SEQUENCE [LARGE SCALE GENOMIC DNA]</scope>
    <source>
        <strain evidence="3 4">AGMB01872</strain>
    </source>
</reference>
<dbReference type="RefSeq" id="WP_219936230.1">
    <property type="nucleotide sequence ID" value="NZ_JAGFNY010000002.1"/>
</dbReference>
<proteinExistence type="predicted"/>
<dbReference type="InterPro" id="IPR043426">
    <property type="entry name" value="MltB-like"/>
</dbReference>
<comment type="caution">
    <text evidence="3">The sequence shown here is derived from an EMBL/GenBank/DDBJ whole genome shotgun (WGS) entry which is preliminary data.</text>
</comment>
<accession>A0ABS7DE40</accession>
<sequence length="339" mass="38598">MFYRLFKKAATTALCSALLMTLSTQVQAKADLNELAAYAKVDRSDLENALSQARLEQKIINAMNKPGEAKPWWQYRKIFITVSRINAGVDFYFKNEKILNRASKEYGVPEEIICAIIGVETYFGKHKGTFRVLDALYTLGFNYPKREAYFSKEFARFVALAKREGWNYDDIKGSYAGAMGYGQFMPSAYLDYAVDFNGDGKINLFDDTEDAIGSVASYFKGHGWAQNRGIYYPAHVHNADVKKLMDKGWDLSVDELYKSGVTTKVNLSSDQNIRLFDFDLEDGSKGYAVGLNNFHSIMRYNTSKLYARAVYELSEYIAMGVEKKKRQQGIYVPKRSRKP</sequence>
<dbReference type="Proteomes" id="UP000731465">
    <property type="component" value="Unassembled WGS sequence"/>
</dbReference>
<dbReference type="SUPFAM" id="SSF53955">
    <property type="entry name" value="Lysozyme-like"/>
    <property type="match status" value="1"/>
</dbReference>
<dbReference type="PANTHER" id="PTHR30163:SF9">
    <property type="entry name" value="MEMBRANE-BOUND LYTIC MUREIN TRANSGLYCOSYLASE B"/>
    <property type="match status" value="1"/>
</dbReference>
<evidence type="ECO:0000313" key="4">
    <source>
        <dbReference type="Proteomes" id="UP000731465"/>
    </source>
</evidence>
<feature type="chain" id="PRO_5046937944" evidence="1">
    <location>
        <begin position="29"/>
        <end position="339"/>
    </location>
</feature>
<keyword evidence="1" id="KW-0732">Signal</keyword>
<dbReference type="Gene3D" id="1.10.530.10">
    <property type="match status" value="1"/>
</dbReference>
<feature type="signal peptide" evidence="1">
    <location>
        <begin position="1"/>
        <end position="28"/>
    </location>
</feature>
<dbReference type="InterPro" id="IPR023346">
    <property type="entry name" value="Lysozyme-like_dom_sf"/>
</dbReference>
<dbReference type="Pfam" id="PF13406">
    <property type="entry name" value="SLT_2"/>
    <property type="match status" value="1"/>
</dbReference>
<gene>
    <name evidence="3" type="primary">mltB</name>
    <name evidence="3" type="ORF">J5V48_01500</name>
</gene>
<feature type="domain" description="Transglycosylase SLT" evidence="2">
    <location>
        <begin position="27"/>
        <end position="315"/>
    </location>
</feature>
<dbReference type="Gene3D" id="1.10.8.350">
    <property type="entry name" value="Bacterial muramidase"/>
    <property type="match status" value="1"/>
</dbReference>
<dbReference type="InterPro" id="IPR011757">
    <property type="entry name" value="Lytic_transglycosylase_MltB"/>
</dbReference>
<keyword evidence="4" id="KW-1185">Reference proteome</keyword>
<dbReference type="NCBIfam" id="TIGR02282">
    <property type="entry name" value="MltB"/>
    <property type="match status" value="1"/>
</dbReference>
<protein>
    <submittedName>
        <fullName evidence="3">Lytic murein transglycosylase B</fullName>
    </submittedName>
</protein>
<evidence type="ECO:0000256" key="1">
    <source>
        <dbReference type="SAM" id="SignalP"/>
    </source>
</evidence>
<name>A0ABS7DE40_9GAMM</name>
<evidence type="ECO:0000313" key="3">
    <source>
        <dbReference type="EMBL" id="MBW7569565.1"/>
    </source>
</evidence>